<dbReference type="EMBL" id="BMMZ01000004">
    <property type="protein sequence ID" value="GGL62332.1"/>
    <property type="molecule type" value="Genomic_DNA"/>
</dbReference>
<dbReference type="Gene3D" id="3.40.50.720">
    <property type="entry name" value="NAD(P)-binding Rossmann-like Domain"/>
    <property type="match status" value="1"/>
</dbReference>
<evidence type="ECO:0008006" key="5">
    <source>
        <dbReference type="Google" id="ProtNLM"/>
    </source>
</evidence>
<keyword evidence="2" id="KW-0812">Transmembrane</keyword>
<evidence type="ECO:0000313" key="4">
    <source>
        <dbReference type="Proteomes" id="UP000613840"/>
    </source>
</evidence>
<keyword evidence="2" id="KW-0472">Membrane</keyword>
<evidence type="ECO:0000313" key="3">
    <source>
        <dbReference type="EMBL" id="GGL62332.1"/>
    </source>
</evidence>
<gene>
    <name evidence="3" type="ORF">GCM10011575_21070</name>
</gene>
<dbReference type="AlphaFoldDB" id="A0A917S872"/>
<dbReference type="InterPro" id="IPR036291">
    <property type="entry name" value="NAD(P)-bd_dom_sf"/>
</dbReference>
<comment type="similarity">
    <text evidence="1">Belongs to the short-chain dehydrogenases/reductases (SDR) family.</text>
</comment>
<keyword evidence="2" id="KW-1133">Transmembrane helix</keyword>
<dbReference type="PANTHER" id="PTHR43943">
    <property type="entry name" value="DEHYDROGENASE/REDUCTASE (SDR FAMILY) MEMBER 4"/>
    <property type="match status" value="1"/>
</dbReference>
<reference evidence="3" key="2">
    <citation type="submission" date="2020-09" db="EMBL/GenBank/DDBJ databases">
        <authorList>
            <person name="Sun Q."/>
            <person name="Zhou Y."/>
        </authorList>
    </citation>
    <scope>NUCLEOTIDE SEQUENCE</scope>
    <source>
        <strain evidence="3">CGMCC 4.7306</strain>
    </source>
</reference>
<proteinExistence type="inferred from homology"/>
<organism evidence="3 4">
    <name type="scientific">Microlunatus endophyticus</name>
    <dbReference type="NCBI Taxonomy" id="1716077"/>
    <lineage>
        <taxon>Bacteria</taxon>
        <taxon>Bacillati</taxon>
        <taxon>Actinomycetota</taxon>
        <taxon>Actinomycetes</taxon>
        <taxon>Propionibacteriales</taxon>
        <taxon>Propionibacteriaceae</taxon>
        <taxon>Microlunatus</taxon>
    </lineage>
</organism>
<comment type="caution">
    <text evidence="3">The sequence shown here is derived from an EMBL/GenBank/DDBJ whole genome shotgun (WGS) entry which is preliminary data.</text>
</comment>
<dbReference type="SUPFAM" id="SSF51735">
    <property type="entry name" value="NAD(P)-binding Rossmann-fold domains"/>
    <property type="match status" value="1"/>
</dbReference>
<feature type="transmembrane region" description="Helical" evidence="2">
    <location>
        <begin position="20"/>
        <end position="38"/>
    </location>
</feature>
<dbReference type="PANTHER" id="PTHR43943:SF2">
    <property type="entry name" value="DEHYDROGENASE_REDUCTASE 4"/>
    <property type="match status" value="1"/>
</dbReference>
<sequence>MATQIDLSGRTALVTGSTQGIGLAIAAGLAAAGARVGINGRRQQRVEEAMQDVRESLPDADLVAVAGR</sequence>
<evidence type="ECO:0000256" key="2">
    <source>
        <dbReference type="SAM" id="Phobius"/>
    </source>
</evidence>
<dbReference type="InterPro" id="IPR002347">
    <property type="entry name" value="SDR_fam"/>
</dbReference>
<dbReference type="Pfam" id="PF00106">
    <property type="entry name" value="adh_short"/>
    <property type="match status" value="1"/>
</dbReference>
<name>A0A917S872_9ACTN</name>
<reference evidence="3" key="1">
    <citation type="journal article" date="2014" name="Int. J. Syst. Evol. Microbiol.">
        <title>Complete genome sequence of Corynebacterium casei LMG S-19264T (=DSM 44701T), isolated from a smear-ripened cheese.</title>
        <authorList>
            <consortium name="US DOE Joint Genome Institute (JGI-PGF)"/>
            <person name="Walter F."/>
            <person name="Albersmeier A."/>
            <person name="Kalinowski J."/>
            <person name="Ruckert C."/>
        </authorList>
    </citation>
    <scope>NUCLEOTIDE SEQUENCE</scope>
    <source>
        <strain evidence="3">CGMCC 4.7306</strain>
    </source>
</reference>
<protein>
    <recommendedName>
        <fullName evidence="5">Short chain dehydrogenase</fullName>
    </recommendedName>
</protein>
<evidence type="ECO:0000256" key="1">
    <source>
        <dbReference type="ARBA" id="ARBA00006484"/>
    </source>
</evidence>
<keyword evidence="4" id="KW-1185">Reference proteome</keyword>
<dbReference type="Proteomes" id="UP000613840">
    <property type="component" value="Unassembled WGS sequence"/>
</dbReference>
<accession>A0A917S872</accession>